<feature type="signal peptide" evidence="1">
    <location>
        <begin position="1"/>
        <end position="22"/>
    </location>
</feature>
<evidence type="ECO:0008006" key="4">
    <source>
        <dbReference type="Google" id="ProtNLM"/>
    </source>
</evidence>
<gene>
    <name evidence="2" type="ORF">N5I32_01780</name>
</gene>
<keyword evidence="3" id="KW-1185">Reference proteome</keyword>
<dbReference type="Proteomes" id="UP001205601">
    <property type="component" value="Unassembled WGS sequence"/>
</dbReference>
<evidence type="ECO:0000256" key="1">
    <source>
        <dbReference type="SAM" id="SignalP"/>
    </source>
</evidence>
<reference evidence="3" key="1">
    <citation type="submission" date="2023-07" db="EMBL/GenBank/DDBJ databases">
        <title>Defluviimonas sediminis sp. nov., isolated from mangrove sediment.</title>
        <authorList>
            <person name="Liu L."/>
            <person name="Li J."/>
            <person name="Huang Y."/>
            <person name="Pan J."/>
            <person name="Li M."/>
        </authorList>
    </citation>
    <scope>NUCLEOTIDE SEQUENCE [LARGE SCALE GENOMIC DNA]</scope>
    <source>
        <strain evidence="3">FT324</strain>
    </source>
</reference>
<accession>A0ABT2NH56</accession>
<proteinExistence type="predicted"/>
<organism evidence="2 3">
    <name type="scientific">Albidovulum sediminis</name>
    <dbReference type="NCBI Taxonomy" id="3066345"/>
    <lineage>
        <taxon>Bacteria</taxon>
        <taxon>Pseudomonadati</taxon>
        <taxon>Pseudomonadota</taxon>
        <taxon>Alphaproteobacteria</taxon>
        <taxon>Rhodobacterales</taxon>
        <taxon>Paracoccaceae</taxon>
        <taxon>Albidovulum</taxon>
    </lineage>
</organism>
<sequence>MLLKVMTSSRAGLLGLAVLATACTAPDPTNPASFRQGAARLNYEAPVSHGETGGYFRVAGASRKEAVAGVVQGLKDAGYTKLRADVRTGNVWGATSSPDLLDCGTFVVTTGNRRTRLAGTTADSALPAATDGAGELDRRKFSSQSKFTIHVARLSDGSGYAASIAERHRVHVVWTAIARKEPPRTVRAEFTGRNAGSLGAQETCRSSGSIRRILAQP</sequence>
<dbReference type="PROSITE" id="PS51257">
    <property type="entry name" value="PROKAR_LIPOPROTEIN"/>
    <property type="match status" value="1"/>
</dbReference>
<dbReference type="EMBL" id="JAOCQF010000001">
    <property type="protein sequence ID" value="MCT8328237.1"/>
    <property type="molecule type" value="Genomic_DNA"/>
</dbReference>
<feature type="chain" id="PRO_5045371409" description="Lipoprotein" evidence="1">
    <location>
        <begin position="23"/>
        <end position="217"/>
    </location>
</feature>
<comment type="caution">
    <text evidence="2">The sequence shown here is derived from an EMBL/GenBank/DDBJ whole genome shotgun (WGS) entry which is preliminary data.</text>
</comment>
<evidence type="ECO:0000313" key="2">
    <source>
        <dbReference type="EMBL" id="MCT8328237.1"/>
    </source>
</evidence>
<keyword evidence="1" id="KW-0732">Signal</keyword>
<dbReference type="RefSeq" id="WP_261493676.1">
    <property type="nucleotide sequence ID" value="NZ_JAOCQF010000001.1"/>
</dbReference>
<evidence type="ECO:0000313" key="3">
    <source>
        <dbReference type="Proteomes" id="UP001205601"/>
    </source>
</evidence>
<name>A0ABT2NH56_9RHOB</name>
<protein>
    <recommendedName>
        <fullName evidence="4">Lipoprotein</fullName>
    </recommendedName>
</protein>